<dbReference type="Proteomes" id="UP000233534">
    <property type="component" value="Chromosome"/>
</dbReference>
<dbReference type="InterPro" id="IPR002105">
    <property type="entry name" value="Dockerin_1_rpt"/>
</dbReference>
<dbReference type="Proteomes" id="UP000239720">
    <property type="component" value="Unassembled WGS sequence"/>
</dbReference>
<organism evidence="2 4">
    <name type="scientific">Acetivibrio saccincola</name>
    <dbReference type="NCBI Taxonomy" id="1677857"/>
    <lineage>
        <taxon>Bacteria</taxon>
        <taxon>Bacillati</taxon>
        <taxon>Bacillota</taxon>
        <taxon>Clostridia</taxon>
        <taxon>Eubacteriales</taxon>
        <taxon>Oscillospiraceae</taxon>
        <taxon>Acetivibrio</taxon>
    </lineage>
</organism>
<keyword evidence="4" id="KW-1185">Reference proteome</keyword>
<reference evidence="3 5" key="2">
    <citation type="journal article" date="2018" name="Syst. Appl. Microbiol.">
        <title>Characterization and high-quality draft genome sequence of Herbivorax saccincola A7, an anaerobic, alkaliphilic, thermophilic, cellulolytic, and xylanolytic bacterium.</title>
        <authorList>
            <person name="Aikawa S."/>
            <person name="Baramee S."/>
            <person name="Sermsathanaswadi J."/>
            <person name="Thianheng P."/>
            <person name="Tachaapaikoon C."/>
            <person name="Shikata A."/>
            <person name="Waeonukul R."/>
            <person name="Pason P."/>
            <person name="Ratanakhanokchai K."/>
            <person name="Kosugi A."/>
        </authorList>
    </citation>
    <scope>NUCLEOTIDE SEQUENCE [LARGE SCALE GENOMIC DNA]</scope>
    <source>
        <strain evidence="3 5">A7</strain>
    </source>
</reference>
<evidence type="ECO:0000313" key="3">
    <source>
        <dbReference type="EMBL" id="PQQ67268.1"/>
    </source>
</evidence>
<dbReference type="PROSITE" id="PS00448">
    <property type="entry name" value="CLOS_CELLULOSOME_RPT"/>
    <property type="match status" value="1"/>
</dbReference>
<evidence type="ECO:0000259" key="1">
    <source>
        <dbReference type="PROSITE" id="PS51766"/>
    </source>
</evidence>
<dbReference type="InterPro" id="IPR016134">
    <property type="entry name" value="Dockerin_dom"/>
</dbReference>
<dbReference type="EC" id="3.2.1.4" evidence="2"/>
<keyword evidence="2" id="KW-0378">Hydrolase</keyword>
<keyword evidence="2" id="KW-0326">Glycosidase</keyword>
<dbReference type="PROSITE" id="PS51766">
    <property type="entry name" value="DOCKERIN"/>
    <property type="match status" value="1"/>
</dbReference>
<reference evidence="2 4" key="1">
    <citation type="submission" date="2017-12" db="EMBL/GenBank/DDBJ databases">
        <title>Complete genome sequence of Herbivorax saccincola GGR1, a novel Cellulosome-producing hydrolytic bacterium in a thermophilic biogas plant, established by Illumina and Nanopore MinION sequencing.</title>
        <authorList>
            <person name="Pechtl A."/>
            <person name="Ruckert C."/>
            <person name="Koeck D.E."/>
            <person name="Maus I."/>
            <person name="Winkler A."/>
            <person name="Kalinowski J."/>
            <person name="Puhler A."/>
            <person name="Schwarz W.W."/>
            <person name="Zverlov V.V."/>
            <person name="Schluter A."/>
            <person name="Liebl W."/>
        </authorList>
    </citation>
    <scope>NUCLEOTIDE SEQUENCE [LARGE SCALE GENOMIC DNA]</scope>
    <source>
        <strain evidence="2">GGR1</strain>
        <strain evidence="4">SR1</strain>
    </source>
</reference>
<dbReference type="KEGG" id="hsc:HVS_07075"/>
<dbReference type="SUPFAM" id="SSF63446">
    <property type="entry name" value="Type I dockerin domain"/>
    <property type="match status" value="1"/>
</dbReference>
<dbReference type="GO" id="GO:0000272">
    <property type="term" value="P:polysaccharide catabolic process"/>
    <property type="evidence" value="ECO:0007669"/>
    <property type="project" value="InterPro"/>
</dbReference>
<dbReference type="Gene3D" id="1.10.1330.10">
    <property type="entry name" value="Dockerin domain"/>
    <property type="match status" value="1"/>
</dbReference>
<dbReference type="Pfam" id="PF00404">
    <property type="entry name" value="Dockerin_1"/>
    <property type="match status" value="1"/>
</dbReference>
<dbReference type="GO" id="GO:0008810">
    <property type="term" value="F:cellulase activity"/>
    <property type="evidence" value="ECO:0007669"/>
    <property type="project" value="UniProtKB-EC"/>
</dbReference>
<gene>
    <name evidence="2" type="primary">celD1</name>
    <name evidence="3" type="ORF">B9R14_11260</name>
    <name evidence="2" type="ORF">HVS_07075</name>
</gene>
<proteinExistence type="predicted"/>
<dbReference type="RefSeq" id="WP_101300578.1">
    <property type="nucleotide sequence ID" value="NZ_CP025197.1"/>
</dbReference>
<sequence length="65" mass="7505">MYGDIKNDKVINSMDYSLLSRYILEVEKSLPNKEAADLNGDNIIDSLDATLLQRYVLEIIKKFPR</sequence>
<accession>A0A2K9E0M7</accession>
<dbReference type="InterPro" id="IPR036439">
    <property type="entry name" value="Dockerin_dom_sf"/>
</dbReference>
<dbReference type="EMBL" id="NEMB01000003">
    <property type="protein sequence ID" value="PQQ67268.1"/>
    <property type="molecule type" value="Genomic_DNA"/>
</dbReference>
<evidence type="ECO:0000313" key="2">
    <source>
        <dbReference type="EMBL" id="AUG57332.1"/>
    </source>
</evidence>
<dbReference type="CDD" id="cd14256">
    <property type="entry name" value="Dockerin_I"/>
    <property type="match status" value="1"/>
</dbReference>
<feature type="domain" description="Dockerin" evidence="1">
    <location>
        <begin position="1"/>
        <end position="65"/>
    </location>
</feature>
<dbReference type="EMBL" id="CP025197">
    <property type="protein sequence ID" value="AUG57332.1"/>
    <property type="molecule type" value="Genomic_DNA"/>
</dbReference>
<protein>
    <submittedName>
        <fullName evidence="2">Endoglucanase D</fullName>
        <ecNumber evidence="2">3.2.1.4</ecNumber>
    </submittedName>
</protein>
<evidence type="ECO:0000313" key="4">
    <source>
        <dbReference type="Proteomes" id="UP000233534"/>
    </source>
</evidence>
<evidence type="ECO:0000313" key="5">
    <source>
        <dbReference type="Proteomes" id="UP000239720"/>
    </source>
</evidence>
<dbReference type="AlphaFoldDB" id="A0A2K9E0M7"/>
<dbReference type="OrthoDB" id="1818757at2"/>
<name>A0A2K9E0M7_9FIRM</name>